<reference evidence="2 3" key="1">
    <citation type="journal article" date="2011" name="J. Bacteriol.">
        <title>Complete genome sequence of the cellulose-degrading bacterium Cellulosilyticum lentocellum.</title>
        <authorList>
            <consortium name="US DOE Joint Genome Institute"/>
            <person name="Miller D.A."/>
            <person name="Suen G."/>
            <person name="Bruce D."/>
            <person name="Copeland A."/>
            <person name="Cheng J.F."/>
            <person name="Detter C."/>
            <person name="Goodwin L.A."/>
            <person name="Han C.S."/>
            <person name="Hauser L.J."/>
            <person name="Land M.L."/>
            <person name="Lapidus A."/>
            <person name="Lucas S."/>
            <person name="Meincke L."/>
            <person name="Pitluck S."/>
            <person name="Tapia R."/>
            <person name="Teshima H."/>
            <person name="Woyke T."/>
            <person name="Fox B.G."/>
            <person name="Angert E.R."/>
            <person name="Currie C.R."/>
        </authorList>
    </citation>
    <scope>NUCLEOTIDE SEQUENCE [LARGE SCALE GENOMIC DNA]</scope>
    <source>
        <strain evidence="3">ATCC 49066 / DSM 5427 / NCIMB 11756 / RHM5</strain>
    </source>
</reference>
<organism evidence="2 3">
    <name type="scientific">Cellulosilyticum lentocellum (strain ATCC 49066 / DSM 5427 / NCIMB 11756 / RHM5)</name>
    <name type="common">Clostridium lentocellum</name>
    <dbReference type="NCBI Taxonomy" id="642492"/>
    <lineage>
        <taxon>Bacteria</taxon>
        <taxon>Bacillati</taxon>
        <taxon>Bacillota</taxon>
        <taxon>Clostridia</taxon>
        <taxon>Lachnospirales</taxon>
        <taxon>Cellulosilyticaceae</taxon>
        <taxon>Cellulosilyticum</taxon>
    </lineage>
</organism>
<dbReference type="AlphaFoldDB" id="F2JQL0"/>
<dbReference type="EMBL" id="CP002582">
    <property type="protein sequence ID" value="ADZ84994.1"/>
    <property type="molecule type" value="Genomic_DNA"/>
</dbReference>
<protein>
    <submittedName>
        <fullName evidence="2">ATP binding protein</fullName>
    </submittedName>
</protein>
<keyword evidence="3" id="KW-1185">Reference proteome</keyword>
<dbReference type="RefSeq" id="WP_013658271.1">
    <property type="nucleotide sequence ID" value="NC_015275.1"/>
</dbReference>
<proteinExistence type="predicted"/>
<dbReference type="STRING" id="642492.Clole_3302"/>
<feature type="domain" description="Diphthamide synthase" evidence="1">
    <location>
        <begin position="7"/>
        <end position="218"/>
    </location>
</feature>
<dbReference type="HOGENOM" id="CLU_010289_1_0_9"/>
<dbReference type="InterPro" id="IPR014729">
    <property type="entry name" value="Rossmann-like_a/b/a_fold"/>
</dbReference>
<dbReference type="KEGG" id="cle:Clole_3302"/>
<dbReference type="Pfam" id="PF01902">
    <property type="entry name" value="Diphthami_syn_2"/>
    <property type="match status" value="1"/>
</dbReference>
<dbReference type="GO" id="GO:0017183">
    <property type="term" value="P:protein histidyl modification to diphthamide"/>
    <property type="evidence" value="ECO:0007669"/>
    <property type="project" value="TreeGrafter"/>
</dbReference>
<name>F2JQL0_CELLD</name>
<evidence type="ECO:0000313" key="3">
    <source>
        <dbReference type="Proteomes" id="UP000008467"/>
    </source>
</evidence>
<dbReference type="Gene3D" id="3.40.50.620">
    <property type="entry name" value="HUPs"/>
    <property type="match status" value="1"/>
</dbReference>
<dbReference type="Gene3D" id="3.90.1490.10">
    <property type="entry name" value="putative n-type atp pyrophosphatase, domain 2"/>
    <property type="match status" value="1"/>
</dbReference>
<dbReference type="InterPro" id="IPR002761">
    <property type="entry name" value="Diphthami_syn_dom"/>
</dbReference>
<accession>F2JQL0</accession>
<dbReference type="InterPro" id="IPR030662">
    <property type="entry name" value="DPH6/MJ0570"/>
</dbReference>
<dbReference type="CDD" id="cd01994">
    <property type="entry name" value="AANH_PF0828-like"/>
    <property type="match status" value="1"/>
</dbReference>
<dbReference type="SUPFAM" id="SSF52402">
    <property type="entry name" value="Adenine nucleotide alpha hydrolases-like"/>
    <property type="match status" value="1"/>
</dbReference>
<dbReference type="PANTHER" id="PTHR12196:SF2">
    <property type="entry name" value="DIPHTHINE--AMMONIA LIGASE"/>
    <property type="match status" value="1"/>
</dbReference>
<dbReference type="PANTHER" id="PTHR12196">
    <property type="entry name" value="DOMAIN OF UNKNOWN FUNCTION 71 DUF71 -CONTAINING PROTEIN"/>
    <property type="match status" value="1"/>
</dbReference>
<dbReference type="NCBIfam" id="TIGR00290">
    <property type="entry name" value="MJ0570_dom"/>
    <property type="match status" value="1"/>
</dbReference>
<evidence type="ECO:0000313" key="2">
    <source>
        <dbReference type="EMBL" id="ADZ84994.1"/>
    </source>
</evidence>
<dbReference type="Proteomes" id="UP000008467">
    <property type="component" value="Chromosome"/>
</dbReference>
<evidence type="ECO:0000259" key="1">
    <source>
        <dbReference type="Pfam" id="PF01902"/>
    </source>
</evidence>
<gene>
    <name evidence="2" type="ordered locus">Clole_3302</name>
</gene>
<sequence length="221" mass="24928">MNHRGKKFVASYSGGKDSLLAIYRAIQMGMEPVALIITFNTDRNESWFHGVPEKVLQEVSKSLNIPIRLIRTSGEEYAQNFEKELLLQQGNGVEVCIFGDIDIEEHLEWCAKRCEAVGIEAFFPLWKEERRALVEEFIKVGFKANITVVDTTRLSEKHLGKCLSAKIISSIVLEGADACGENGEYHTFVSDGPLFSYPVPFAYKDKVYSNQYAILPIQTKV</sequence>
<dbReference type="GO" id="GO:0017178">
    <property type="term" value="F:diphthine-ammonia ligase activity"/>
    <property type="evidence" value="ECO:0007669"/>
    <property type="project" value="TreeGrafter"/>
</dbReference>
<dbReference type="eggNOG" id="COG2102">
    <property type="taxonomic scope" value="Bacteria"/>
</dbReference>